<dbReference type="Proteomes" id="UP000070344">
    <property type="component" value="Unassembled WGS sequence"/>
</dbReference>
<evidence type="ECO:0000313" key="1">
    <source>
        <dbReference type="EMBL" id="KXB01821.1"/>
    </source>
</evidence>
<organism evidence="1 2">
    <name type="scientific">candidate division MSBL1 archaeon SCGC-AAA259O05</name>
    <dbReference type="NCBI Taxonomy" id="1698271"/>
    <lineage>
        <taxon>Archaea</taxon>
        <taxon>Methanobacteriati</taxon>
        <taxon>Methanobacteriota</taxon>
        <taxon>candidate division MSBL1</taxon>
    </lineage>
</organism>
<dbReference type="AlphaFoldDB" id="A0A133V5V1"/>
<accession>A0A133V5V1</accession>
<proteinExistence type="predicted"/>
<protein>
    <submittedName>
        <fullName evidence="1">Uncharacterized protein</fullName>
    </submittedName>
</protein>
<gene>
    <name evidence="1" type="ORF">AKJ41_00185</name>
</gene>
<comment type="caution">
    <text evidence="1">The sequence shown here is derived from an EMBL/GenBank/DDBJ whole genome shotgun (WGS) entry which is preliminary data.</text>
</comment>
<dbReference type="EMBL" id="LHXV01000001">
    <property type="protein sequence ID" value="KXB01821.1"/>
    <property type="molecule type" value="Genomic_DNA"/>
</dbReference>
<evidence type="ECO:0000313" key="2">
    <source>
        <dbReference type="Proteomes" id="UP000070344"/>
    </source>
</evidence>
<sequence>MEGTDTTGVGKQKNFPLKREPLPAHLSSRRKTFWQVIGGVLGRSWNVKLRRKPSWRIILTNFGTLRKVKKAYIYLHNIWFVK</sequence>
<reference evidence="1 2" key="1">
    <citation type="journal article" date="2016" name="Sci. Rep.">
        <title>Metabolic traits of an uncultured archaeal lineage -MSBL1- from brine pools of the Red Sea.</title>
        <authorList>
            <person name="Mwirichia R."/>
            <person name="Alam I."/>
            <person name="Rashid M."/>
            <person name="Vinu M."/>
            <person name="Ba-Alawi W."/>
            <person name="Anthony Kamau A."/>
            <person name="Kamanda Ngugi D."/>
            <person name="Goker M."/>
            <person name="Klenk H.P."/>
            <person name="Bajic V."/>
            <person name="Stingl U."/>
        </authorList>
    </citation>
    <scope>NUCLEOTIDE SEQUENCE [LARGE SCALE GENOMIC DNA]</scope>
    <source>
        <strain evidence="1">SCGC-AAA259O05</strain>
    </source>
</reference>
<keyword evidence="2" id="KW-1185">Reference proteome</keyword>
<name>A0A133V5V1_9EURY</name>